<accession>A0A9D4GJV0</accession>
<evidence type="ECO:0000313" key="4">
    <source>
        <dbReference type="Proteomes" id="UP000828390"/>
    </source>
</evidence>
<proteinExistence type="predicted"/>
<sequence>MVLFTSFSFKEKNRYSHRGERSDVAESAIVKKRKRSDRFEEQGISATGTEFTERKPKRSKLQDITMYANVCLKAAAQKARAKKRYIPGSFLTPAEKEELHDRKWKQLQELKELQSGKASVEISIDSIVSLMQVLNIADHEEENRKAIENEKLEAKEREIRQRIEKRLWLKKQSELVEFSRKELKEVENLLKELDELLGNKNNCFNIANLVNMSVADVIYDIVRVLANHTIKQNDIDQIKRPPQQKKECKTAKPKHDENSPPSTMKPKFKCVPISFP</sequence>
<dbReference type="Proteomes" id="UP000828390">
    <property type="component" value="Unassembled WGS sequence"/>
</dbReference>
<evidence type="ECO:0000256" key="2">
    <source>
        <dbReference type="SAM" id="MobiDB-lite"/>
    </source>
</evidence>
<reference evidence="3" key="2">
    <citation type="submission" date="2020-11" db="EMBL/GenBank/DDBJ databases">
        <authorList>
            <person name="McCartney M.A."/>
            <person name="Auch B."/>
            <person name="Kono T."/>
            <person name="Mallez S."/>
            <person name="Becker A."/>
            <person name="Gohl D.M."/>
            <person name="Silverstein K.A.T."/>
            <person name="Koren S."/>
            <person name="Bechman K.B."/>
            <person name="Herman A."/>
            <person name="Abrahante J.E."/>
            <person name="Garbe J."/>
        </authorList>
    </citation>
    <scope>NUCLEOTIDE SEQUENCE</scope>
    <source>
        <strain evidence="3">Duluth1</strain>
        <tissue evidence="3">Whole animal</tissue>
    </source>
</reference>
<name>A0A9D4GJV0_DREPO</name>
<keyword evidence="4" id="KW-1185">Reference proteome</keyword>
<dbReference type="AlphaFoldDB" id="A0A9D4GJV0"/>
<organism evidence="3 4">
    <name type="scientific">Dreissena polymorpha</name>
    <name type="common">Zebra mussel</name>
    <name type="synonym">Mytilus polymorpha</name>
    <dbReference type="NCBI Taxonomy" id="45954"/>
    <lineage>
        <taxon>Eukaryota</taxon>
        <taxon>Metazoa</taxon>
        <taxon>Spiralia</taxon>
        <taxon>Lophotrochozoa</taxon>
        <taxon>Mollusca</taxon>
        <taxon>Bivalvia</taxon>
        <taxon>Autobranchia</taxon>
        <taxon>Heteroconchia</taxon>
        <taxon>Euheterodonta</taxon>
        <taxon>Imparidentia</taxon>
        <taxon>Neoheterodontei</taxon>
        <taxon>Myida</taxon>
        <taxon>Dreissenoidea</taxon>
        <taxon>Dreissenidae</taxon>
        <taxon>Dreissena</taxon>
    </lineage>
</organism>
<reference evidence="3" key="1">
    <citation type="journal article" date="2019" name="bioRxiv">
        <title>The Genome of the Zebra Mussel, Dreissena polymorpha: A Resource for Invasive Species Research.</title>
        <authorList>
            <person name="McCartney M.A."/>
            <person name="Auch B."/>
            <person name="Kono T."/>
            <person name="Mallez S."/>
            <person name="Zhang Y."/>
            <person name="Obille A."/>
            <person name="Becker A."/>
            <person name="Abrahante J.E."/>
            <person name="Garbe J."/>
            <person name="Badalamenti J.P."/>
            <person name="Herman A."/>
            <person name="Mangelson H."/>
            <person name="Liachko I."/>
            <person name="Sullivan S."/>
            <person name="Sone E.D."/>
            <person name="Koren S."/>
            <person name="Silverstein K.A.T."/>
            <person name="Beckman K.B."/>
            <person name="Gohl D.M."/>
        </authorList>
    </citation>
    <scope>NUCLEOTIDE SEQUENCE</scope>
    <source>
        <strain evidence="3">Duluth1</strain>
        <tissue evidence="3">Whole animal</tissue>
    </source>
</reference>
<protein>
    <submittedName>
        <fullName evidence="3">Uncharacterized protein</fullName>
    </submittedName>
</protein>
<evidence type="ECO:0000313" key="3">
    <source>
        <dbReference type="EMBL" id="KAH3816390.1"/>
    </source>
</evidence>
<feature type="region of interest" description="Disordered" evidence="2">
    <location>
        <begin position="235"/>
        <end position="266"/>
    </location>
</feature>
<feature type="coiled-coil region" evidence="1">
    <location>
        <begin position="130"/>
        <end position="199"/>
    </location>
</feature>
<keyword evidence="1" id="KW-0175">Coiled coil</keyword>
<comment type="caution">
    <text evidence="3">The sequence shown here is derived from an EMBL/GenBank/DDBJ whole genome shotgun (WGS) entry which is preliminary data.</text>
</comment>
<gene>
    <name evidence="3" type="ORF">DPMN_117906</name>
</gene>
<evidence type="ECO:0000256" key="1">
    <source>
        <dbReference type="SAM" id="Coils"/>
    </source>
</evidence>
<feature type="compositionally biased region" description="Basic and acidic residues" evidence="2">
    <location>
        <begin position="235"/>
        <end position="258"/>
    </location>
</feature>
<dbReference type="EMBL" id="JAIWYP010000005">
    <property type="protein sequence ID" value="KAH3816390.1"/>
    <property type="molecule type" value="Genomic_DNA"/>
</dbReference>